<dbReference type="EMBL" id="JAXQNN010000002">
    <property type="protein sequence ID" value="MDZ5712273.1"/>
    <property type="molecule type" value="Genomic_DNA"/>
</dbReference>
<accession>A0ABU5KMH5</accession>
<proteinExistence type="predicted"/>
<organism evidence="1 2">
    <name type="scientific">Jeotgalibacillus haloalkalitolerans</name>
    <dbReference type="NCBI Taxonomy" id="3104292"/>
    <lineage>
        <taxon>Bacteria</taxon>
        <taxon>Bacillati</taxon>
        <taxon>Bacillota</taxon>
        <taxon>Bacilli</taxon>
        <taxon>Bacillales</taxon>
        <taxon>Caryophanaceae</taxon>
        <taxon>Jeotgalibacillus</taxon>
    </lineage>
</organism>
<keyword evidence="2" id="KW-1185">Reference proteome</keyword>
<gene>
    <name evidence="1" type="ORF">UFB30_08520</name>
</gene>
<comment type="caution">
    <text evidence="1">The sequence shown here is derived from an EMBL/GenBank/DDBJ whole genome shotgun (WGS) entry which is preliminary data.</text>
</comment>
<evidence type="ECO:0000313" key="2">
    <source>
        <dbReference type="Proteomes" id="UP001292084"/>
    </source>
</evidence>
<name>A0ABU5KMH5_9BACL</name>
<dbReference type="RefSeq" id="WP_322421248.1">
    <property type="nucleotide sequence ID" value="NZ_JAXQNN010000002.1"/>
</dbReference>
<reference evidence="1 2" key="1">
    <citation type="submission" date="2023-12" db="EMBL/GenBank/DDBJ databases">
        <title>Jeotgalibacillus haloalkaliphilus sp. nov., a novel salt-tolerant bacteria, isolated from the estuary of the Fenhe River into the Yellow River.</title>
        <authorList>
            <person name="Li Y."/>
        </authorList>
    </citation>
    <scope>NUCLEOTIDE SEQUENCE [LARGE SCALE GENOMIC DNA]</scope>
    <source>
        <strain evidence="1 2">HH7-29</strain>
    </source>
</reference>
<evidence type="ECO:0000313" key="1">
    <source>
        <dbReference type="EMBL" id="MDZ5712273.1"/>
    </source>
</evidence>
<dbReference type="Proteomes" id="UP001292084">
    <property type="component" value="Unassembled WGS sequence"/>
</dbReference>
<sequence length="62" mass="7046">MNKDVTIWRVIPEHRANGFSYVVTESDEIEDAVKIAKQSTKSAIKGVERYAYAPAELYEAKK</sequence>
<protein>
    <submittedName>
        <fullName evidence="1">Uncharacterized protein</fullName>
    </submittedName>
</protein>